<reference evidence="9 10" key="1">
    <citation type="submission" date="2016-10" db="EMBL/GenBank/DDBJ databases">
        <authorList>
            <person name="de Groot N.N."/>
        </authorList>
    </citation>
    <scope>NUCLEOTIDE SEQUENCE [LARGE SCALE GENOMIC DNA]</scope>
    <source>
        <strain evidence="9 10">DSM 5522</strain>
    </source>
</reference>
<sequence>MSALLIKGVLRKENSMATKLFGVGVGPGDPELLTLKALRVINECEVIAIPTKDIKTSVAYKIVKQVKEDLDDKEMLPVDMPMTKDKEKLNQYHNEAAQKIIEYLKSGKNVAFLTLGDPTIYSTYIYVHKLVNKAGYETEIISGITSFCAVSAKFDMGLVEKAQPLHVIPSSYGIEDALKLPGTKVLMKAGKKLPLVKEALKKSGAKGMMIENCGMPDEKIYNNIDEINEAAGYYSLIIVKDNDKEEE</sequence>
<dbReference type="EMBL" id="FOJY01000005">
    <property type="protein sequence ID" value="SFA92496.1"/>
    <property type="molecule type" value="Genomic_DNA"/>
</dbReference>
<keyword evidence="10" id="KW-1185">Reference proteome</keyword>
<dbReference type="CDD" id="cd11645">
    <property type="entry name" value="Precorrin_2_C20_MT"/>
    <property type="match status" value="1"/>
</dbReference>
<dbReference type="InterPro" id="IPR035996">
    <property type="entry name" value="4pyrrol_Methylase_sf"/>
</dbReference>
<dbReference type="GO" id="GO:0009236">
    <property type="term" value="P:cobalamin biosynthetic process"/>
    <property type="evidence" value="ECO:0007669"/>
    <property type="project" value="UniProtKB-UniRule"/>
</dbReference>
<accession>A0A1I0WWS0</accession>
<dbReference type="InterPro" id="IPR000878">
    <property type="entry name" value="4pyrrol_Mease"/>
</dbReference>
<dbReference type="AlphaFoldDB" id="A0A1I0WWS0"/>
<evidence type="ECO:0000256" key="3">
    <source>
        <dbReference type="ARBA" id="ARBA00022573"/>
    </source>
</evidence>
<dbReference type="PANTHER" id="PTHR43467:SF2">
    <property type="entry name" value="COBALT-PRECORRIN-2 C(20)-METHYLTRANSFERASE"/>
    <property type="match status" value="1"/>
</dbReference>
<dbReference type="InterPro" id="IPR014776">
    <property type="entry name" value="4pyrrole_Mease_sub2"/>
</dbReference>
<evidence type="ECO:0000256" key="5">
    <source>
        <dbReference type="ARBA" id="ARBA00022679"/>
    </source>
</evidence>
<organism evidence="9 10">
    <name type="scientific">Acetitomaculum ruminis DSM 5522</name>
    <dbReference type="NCBI Taxonomy" id="1120918"/>
    <lineage>
        <taxon>Bacteria</taxon>
        <taxon>Bacillati</taxon>
        <taxon>Bacillota</taxon>
        <taxon>Clostridia</taxon>
        <taxon>Lachnospirales</taxon>
        <taxon>Lachnospiraceae</taxon>
        <taxon>Acetitomaculum</taxon>
    </lineage>
</organism>
<evidence type="ECO:0000256" key="1">
    <source>
        <dbReference type="ARBA" id="ARBA00004953"/>
    </source>
</evidence>
<dbReference type="UniPathway" id="UPA00148"/>
<comment type="pathway">
    <text evidence="1">Cofactor biosynthesis; adenosylcobalamin biosynthesis.</text>
</comment>
<keyword evidence="4 9" id="KW-0489">Methyltransferase</keyword>
<protein>
    <submittedName>
        <fullName evidence="9">Precorrin-2/cobalt-factor-2 C20-methyltransferase</fullName>
    </submittedName>
</protein>
<dbReference type="STRING" id="1120918.SAMN05216249_10511"/>
<evidence type="ECO:0000313" key="10">
    <source>
        <dbReference type="Proteomes" id="UP000198838"/>
    </source>
</evidence>
<keyword evidence="6" id="KW-0949">S-adenosyl-L-methionine</keyword>
<gene>
    <name evidence="9" type="ORF">SAMN05216249_10511</name>
</gene>
<feature type="domain" description="Tetrapyrrole methylase" evidence="8">
    <location>
        <begin position="19"/>
        <end position="226"/>
    </location>
</feature>
<dbReference type="NCBIfam" id="TIGR01467">
    <property type="entry name" value="cobI_cbiL"/>
    <property type="match status" value="1"/>
</dbReference>
<dbReference type="GO" id="GO:0032259">
    <property type="term" value="P:methylation"/>
    <property type="evidence" value="ECO:0007669"/>
    <property type="project" value="UniProtKB-KW"/>
</dbReference>
<dbReference type="Gene3D" id="3.40.1010.10">
    <property type="entry name" value="Cobalt-precorrin-4 Transmethylase, Domain 1"/>
    <property type="match status" value="1"/>
</dbReference>
<dbReference type="InterPro" id="IPR012382">
    <property type="entry name" value="CobI/CbiL"/>
</dbReference>
<keyword evidence="3" id="KW-0169">Cobalamin biosynthesis</keyword>
<dbReference type="InterPro" id="IPR006364">
    <property type="entry name" value="CobI/CbiL/CobIJ_dom"/>
</dbReference>
<evidence type="ECO:0000256" key="6">
    <source>
        <dbReference type="ARBA" id="ARBA00022691"/>
    </source>
</evidence>
<evidence type="ECO:0000256" key="7">
    <source>
        <dbReference type="PIRNR" id="PIRNR036427"/>
    </source>
</evidence>
<proteinExistence type="inferred from homology"/>
<name>A0A1I0WWS0_9FIRM</name>
<dbReference type="Pfam" id="PF00590">
    <property type="entry name" value="TP_methylase"/>
    <property type="match status" value="1"/>
</dbReference>
<evidence type="ECO:0000313" key="9">
    <source>
        <dbReference type="EMBL" id="SFA92496.1"/>
    </source>
</evidence>
<evidence type="ECO:0000256" key="4">
    <source>
        <dbReference type="ARBA" id="ARBA00022603"/>
    </source>
</evidence>
<dbReference type="SUPFAM" id="SSF53790">
    <property type="entry name" value="Tetrapyrrole methylase"/>
    <property type="match status" value="1"/>
</dbReference>
<dbReference type="Proteomes" id="UP000198838">
    <property type="component" value="Unassembled WGS sequence"/>
</dbReference>
<dbReference type="Gene3D" id="3.30.950.10">
    <property type="entry name" value="Methyltransferase, Cobalt-precorrin-4 Transmethylase, Domain 2"/>
    <property type="match status" value="1"/>
</dbReference>
<keyword evidence="5 9" id="KW-0808">Transferase</keyword>
<evidence type="ECO:0000256" key="2">
    <source>
        <dbReference type="ARBA" id="ARBA00005879"/>
    </source>
</evidence>
<dbReference type="PIRSF" id="PIRSF036427">
    <property type="entry name" value="Precrrn-2_mtase"/>
    <property type="match status" value="1"/>
</dbReference>
<dbReference type="GO" id="GO:0030788">
    <property type="term" value="F:precorrin-2 C20-methyltransferase activity"/>
    <property type="evidence" value="ECO:0007669"/>
    <property type="project" value="InterPro"/>
</dbReference>
<dbReference type="InterPro" id="IPR014777">
    <property type="entry name" value="4pyrrole_Mease_sub1"/>
</dbReference>
<evidence type="ECO:0000259" key="8">
    <source>
        <dbReference type="Pfam" id="PF00590"/>
    </source>
</evidence>
<comment type="similarity">
    <text evidence="2 7">Belongs to the precorrin methyltransferase family.</text>
</comment>
<dbReference type="PANTHER" id="PTHR43467">
    <property type="entry name" value="COBALT-PRECORRIN-2 C(20)-METHYLTRANSFERASE"/>
    <property type="match status" value="1"/>
</dbReference>